<organism evidence="2 3">
    <name type="scientific">Trichonephila inaurata madagascariensis</name>
    <dbReference type="NCBI Taxonomy" id="2747483"/>
    <lineage>
        <taxon>Eukaryota</taxon>
        <taxon>Metazoa</taxon>
        <taxon>Ecdysozoa</taxon>
        <taxon>Arthropoda</taxon>
        <taxon>Chelicerata</taxon>
        <taxon>Arachnida</taxon>
        <taxon>Araneae</taxon>
        <taxon>Araneomorphae</taxon>
        <taxon>Entelegynae</taxon>
        <taxon>Araneoidea</taxon>
        <taxon>Nephilidae</taxon>
        <taxon>Trichonephila</taxon>
        <taxon>Trichonephila inaurata</taxon>
    </lineage>
</organism>
<gene>
    <name evidence="2" type="ORF">TNIN_265771</name>
</gene>
<dbReference type="Proteomes" id="UP000886998">
    <property type="component" value="Unassembled WGS sequence"/>
</dbReference>
<keyword evidence="3" id="KW-1185">Reference proteome</keyword>
<accession>A0A8X6KCL2</accession>
<feature type="non-terminal residue" evidence="2">
    <location>
        <position position="38"/>
    </location>
</feature>
<evidence type="ECO:0000313" key="2">
    <source>
        <dbReference type="EMBL" id="GFS39711.1"/>
    </source>
</evidence>
<dbReference type="AlphaFoldDB" id="A0A8X6KCL2"/>
<evidence type="ECO:0000256" key="1">
    <source>
        <dbReference type="SAM" id="MobiDB-lite"/>
    </source>
</evidence>
<proteinExistence type="predicted"/>
<reference evidence="2" key="1">
    <citation type="submission" date="2020-08" db="EMBL/GenBank/DDBJ databases">
        <title>Multicomponent nature underlies the extraordinary mechanical properties of spider dragline silk.</title>
        <authorList>
            <person name="Kono N."/>
            <person name="Nakamura H."/>
            <person name="Mori M."/>
            <person name="Yoshida Y."/>
            <person name="Ohtoshi R."/>
            <person name="Malay A.D."/>
            <person name="Moran D.A.P."/>
            <person name="Tomita M."/>
            <person name="Numata K."/>
            <person name="Arakawa K."/>
        </authorList>
    </citation>
    <scope>NUCLEOTIDE SEQUENCE</scope>
</reference>
<dbReference type="EMBL" id="BMAV01025223">
    <property type="protein sequence ID" value="GFS39711.1"/>
    <property type="molecule type" value="Genomic_DNA"/>
</dbReference>
<name>A0A8X6KCL2_9ARAC</name>
<feature type="compositionally biased region" description="Polar residues" evidence="1">
    <location>
        <begin position="10"/>
        <end position="38"/>
    </location>
</feature>
<feature type="region of interest" description="Disordered" evidence="1">
    <location>
        <begin position="1"/>
        <end position="38"/>
    </location>
</feature>
<protein>
    <submittedName>
        <fullName evidence="2">Uncharacterized protein</fullName>
    </submittedName>
</protein>
<comment type="caution">
    <text evidence="2">The sequence shown here is derived from an EMBL/GenBank/DDBJ whole genome shotgun (WGS) entry which is preliminary data.</text>
</comment>
<sequence>MISELKYLQMRSSENSSDSSVKRIGSSSFNGQAKSSTK</sequence>
<evidence type="ECO:0000313" key="3">
    <source>
        <dbReference type="Proteomes" id="UP000886998"/>
    </source>
</evidence>